<feature type="domain" description="BON" evidence="3">
    <location>
        <begin position="182"/>
        <end position="251"/>
    </location>
</feature>
<dbReference type="Pfam" id="PF04972">
    <property type="entry name" value="BON"/>
    <property type="match status" value="1"/>
</dbReference>
<feature type="region of interest" description="Disordered" evidence="1">
    <location>
        <begin position="148"/>
        <end position="184"/>
    </location>
</feature>
<feature type="chain" id="PRO_5046389148" evidence="2">
    <location>
        <begin position="24"/>
        <end position="252"/>
    </location>
</feature>
<dbReference type="PROSITE" id="PS50914">
    <property type="entry name" value="BON"/>
    <property type="match status" value="1"/>
</dbReference>
<evidence type="ECO:0000256" key="2">
    <source>
        <dbReference type="SAM" id="SignalP"/>
    </source>
</evidence>
<dbReference type="Gene3D" id="3.30.1340.30">
    <property type="match status" value="1"/>
</dbReference>
<dbReference type="RefSeq" id="WP_264489940.1">
    <property type="nucleotide sequence ID" value="NZ_JAPDDT010000018.1"/>
</dbReference>
<keyword evidence="2" id="KW-0732">Signal</keyword>
<dbReference type="InterPro" id="IPR011033">
    <property type="entry name" value="PRC_barrel-like_sf"/>
</dbReference>
<organism evidence="4 5">
    <name type="scientific">Luteolibacter arcticus</name>
    <dbReference type="NCBI Taxonomy" id="1581411"/>
    <lineage>
        <taxon>Bacteria</taxon>
        <taxon>Pseudomonadati</taxon>
        <taxon>Verrucomicrobiota</taxon>
        <taxon>Verrucomicrobiia</taxon>
        <taxon>Verrucomicrobiales</taxon>
        <taxon>Verrucomicrobiaceae</taxon>
        <taxon>Luteolibacter</taxon>
    </lineage>
</organism>
<sequence length="252" mass="26841">MKVFNRTAICSLLPFFIAIPAMAQKPDSPEEVTQAIGKNSESAWRASKLIGMDLVNSSKESIGEIKDIAIDLESGKVLGVIVSTGGFLGVQDTLSAVPISALAYDADSKSFTTSLTKEQVGKVPQFKSTEWPDLSSASLGTKLRGVRDSIGGDVSAPDNTAKNERDMNEKTTTPVDQGNSDSDLKMTKDIRSTIVGADLSFNAKNIKIITRDGAITLRGVVESKEEHAAILKIAKEHAGSATISDNLEVKTK</sequence>
<feature type="signal peptide" evidence="2">
    <location>
        <begin position="1"/>
        <end position="23"/>
    </location>
</feature>
<dbReference type="InterPro" id="IPR027275">
    <property type="entry name" value="PRC-brl_dom"/>
</dbReference>
<dbReference type="Gene3D" id="2.30.30.240">
    <property type="entry name" value="PRC-barrel domain"/>
    <property type="match status" value="1"/>
</dbReference>
<dbReference type="Pfam" id="PF05239">
    <property type="entry name" value="PRC"/>
    <property type="match status" value="1"/>
</dbReference>
<dbReference type="PANTHER" id="PTHR36505">
    <property type="entry name" value="BLR1072 PROTEIN"/>
    <property type="match status" value="1"/>
</dbReference>
<dbReference type="EMBL" id="JAPDDT010000018">
    <property type="protein sequence ID" value="MCW1925833.1"/>
    <property type="molecule type" value="Genomic_DNA"/>
</dbReference>
<evidence type="ECO:0000259" key="3">
    <source>
        <dbReference type="PROSITE" id="PS50914"/>
    </source>
</evidence>
<protein>
    <submittedName>
        <fullName evidence="4">PRC-barrel domain-containing protein</fullName>
    </submittedName>
</protein>
<evidence type="ECO:0000313" key="5">
    <source>
        <dbReference type="Proteomes" id="UP001320876"/>
    </source>
</evidence>
<dbReference type="InterPro" id="IPR007055">
    <property type="entry name" value="BON_dom"/>
</dbReference>
<gene>
    <name evidence="4" type="ORF">OKA05_24960</name>
</gene>
<evidence type="ECO:0000256" key="1">
    <source>
        <dbReference type="SAM" id="MobiDB-lite"/>
    </source>
</evidence>
<evidence type="ECO:0000313" key="4">
    <source>
        <dbReference type="EMBL" id="MCW1925833.1"/>
    </source>
</evidence>
<dbReference type="SUPFAM" id="SSF50346">
    <property type="entry name" value="PRC-barrel domain"/>
    <property type="match status" value="1"/>
</dbReference>
<feature type="compositionally biased region" description="Polar residues" evidence="1">
    <location>
        <begin position="170"/>
        <end position="181"/>
    </location>
</feature>
<comment type="caution">
    <text evidence="4">The sequence shown here is derived from an EMBL/GenBank/DDBJ whole genome shotgun (WGS) entry which is preliminary data.</text>
</comment>
<dbReference type="Proteomes" id="UP001320876">
    <property type="component" value="Unassembled WGS sequence"/>
</dbReference>
<dbReference type="PANTHER" id="PTHR36505:SF1">
    <property type="entry name" value="BLR1072 PROTEIN"/>
    <property type="match status" value="1"/>
</dbReference>
<name>A0ABT3GQU5_9BACT</name>
<reference evidence="4 5" key="1">
    <citation type="submission" date="2022-10" db="EMBL/GenBank/DDBJ databases">
        <title>Luteolibacter arcticus strain CCTCC AB 2014275, whole genome shotgun sequencing project.</title>
        <authorList>
            <person name="Zhao G."/>
            <person name="Shen L."/>
        </authorList>
    </citation>
    <scope>NUCLEOTIDE SEQUENCE [LARGE SCALE GENOMIC DNA]</scope>
    <source>
        <strain evidence="4 5">CCTCC AB 2014275</strain>
    </source>
</reference>
<keyword evidence="5" id="KW-1185">Reference proteome</keyword>
<proteinExistence type="predicted"/>
<accession>A0ABT3GQU5</accession>